<feature type="transmembrane region" description="Helical" evidence="5">
    <location>
        <begin position="273"/>
        <end position="297"/>
    </location>
</feature>
<accession>A0A7K4MWR8</accession>
<protein>
    <submittedName>
        <fullName evidence="6">Putative transporter</fullName>
    </submittedName>
</protein>
<dbReference type="PANTHER" id="PTHR11384:SF59">
    <property type="entry name" value="LYSOSOMAL COBALAMIN TRANSPORTER ABCD4"/>
    <property type="match status" value="1"/>
</dbReference>
<dbReference type="GO" id="GO:0015833">
    <property type="term" value="P:peptide transport"/>
    <property type="evidence" value="ECO:0007669"/>
    <property type="project" value="InterPro"/>
</dbReference>
<keyword evidence="1" id="KW-0813">Transport</keyword>
<name>A0A7K4MWR8_9ARCH</name>
<keyword evidence="4 5" id="KW-0472">Membrane</keyword>
<evidence type="ECO:0000256" key="5">
    <source>
        <dbReference type="SAM" id="Phobius"/>
    </source>
</evidence>
<dbReference type="PANTHER" id="PTHR11384">
    <property type="entry name" value="ATP-BINDING CASSETTE, SUB-FAMILY D MEMBER"/>
    <property type="match status" value="1"/>
</dbReference>
<evidence type="ECO:0000256" key="3">
    <source>
        <dbReference type="ARBA" id="ARBA00022989"/>
    </source>
</evidence>
<dbReference type="Pfam" id="PF05992">
    <property type="entry name" value="SbmA_BacA"/>
    <property type="match status" value="1"/>
</dbReference>
<dbReference type="Proteomes" id="UP000575480">
    <property type="component" value="Unassembled WGS sequence"/>
</dbReference>
<dbReference type="InterPro" id="IPR009248">
    <property type="entry name" value="SbmA_BacA"/>
</dbReference>
<evidence type="ECO:0000256" key="2">
    <source>
        <dbReference type="ARBA" id="ARBA00022692"/>
    </source>
</evidence>
<dbReference type="InterPro" id="IPR050835">
    <property type="entry name" value="ABC_transporter_sub-D"/>
</dbReference>
<dbReference type="NCBIfam" id="NF009036">
    <property type="entry name" value="PRK12369.1"/>
    <property type="match status" value="1"/>
</dbReference>
<organism evidence="6 7">
    <name type="scientific">Marine Group I thaumarchaeote</name>
    <dbReference type="NCBI Taxonomy" id="2511932"/>
    <lineage>
        <taxon>Archaea</taxon>
        <taxon>Nitrososphaerota</taxon>
        <taxon>Marine Group I</taxon>
    </lineage>
</organism>
<dbReference type="AlphaFoldDB" id="A0A7K4MWR8"/>
<feature type="transmembrane region" description="Helical" evidence="5">
    <location>
        <begin position="83"/>
        <end position="101"/>
    </location>
</feature>
<evidence type="ECO:0000313" key="7">
    <source>
        <dbReference type="Proteomes" id="UP000575480"/>
    </source>
</evidence>
<dbReference type="EMBL" id="JACATH010000032">
    <property type="protein sequence ID" value="NWJ57962.1"/>
    <property type="molecule type" value="Genomic_DNA"/>
</dbReference>
<feature type="transmembrane region" description="Helical" evidence="5">
    <location>
        <begin position="186"/>
        <end position="206"/>
    </location>
</feature>
<sequence length="342" mass="39472">MIKAFFSSRKWAPWAYGGGALLIISLWIQVRITVAINEWYGGFYNLLQKAGDYKDNVVEGVTLFYDKLVGVSYVLDGFVGDPSFVVLAFPYVILATLTNWFTRIYGLRWREAITFDYIPRWKNVKKEIEGASQRIQEECNRFARIVESLGLQVIRAIMTLVAFLPVLWGLSSAVDIPFFKDIEGSLVWTALVVSFGGLFVSWFVGWKLPGLEYNNQRVEAAFRKDLVLAEDDKVNYAKPETIWELFVGIKFNYHRLYMHYGYFDIWMISYDQFMVIVPYLIVGPSLFTGVVLLGVVVQVSNAFQKVHGGFALFLHNWTTITELRSIWLRLHEFERNLNSVVK</sequence>
<feature type="transmembrane region" description="Helical" evidence="5">
    <location>
        <begin position="12"/>
        <end position="30"/>
    </location>
</feature>
<gene>
    <name evidence="6" type="ORF">HX858_09500</name>
</gene>
<feature type="transmembrane region" description="Helical" evidence="5">
    <location>
        <begin position="153"/>
        <end position="174"/>
    </location>
</feature>
<keyword evidence="3 5" id="KW-1133">Transmembrane helix</keyword>
<dbReference type="GO" id="GO:1904680">
    <property type="term" value="F:peptide transmembrane transporter activity"/>
    <property type="evidence" value="ECO:0007669"/>
    <property type="project" value="InterPro"/>
</dbReference>
<evidence type="ECO:0000256" key="1">
    <source>
        <dbReference type="ARBA" id="ARBA00022448"/>
    </source>
</evidence>
<comment type="caution">
    <text evidence="6">The sequence shown here is derived from an EMBL/GenBank/DDBJ whole genome shotgun (WGS) entry which is preliminary data.</text>
</comment>
<dbReference type="GO" id="GO:0005886">
    <property type="term" value="C:plasma membrane"/>
    <property type="evidence" value="ECO:0007669"/>
    <property type="project" value="TreeGrafter"/>
</dbReference>
<proteinExistence type="predicted"/>
<evidence type="ECO:0000313" key="6">
    <source>
        <dbReference type="EMBL" id="NWJ57962.1"/>
    </source>
</evidence>
<keyword evidence="2 5" id="KW-0812">Transmembrane</keyword>
<reference evidence="6 7" key="1">
    <citation type="journal article" date="2019" name="Environ. Microbiol.">
        <title>Genomics insights into ecotype formation of ammonia-oxidizing archaea in the deep ocean.</title>
        <authorList>
            <person name="Wang Y."/>
            <person name="Huang J.M."/>
            <person name="Cui G.J."/>
            <person name="Nunoura T."/>
            <person name="Takaki Y."/>
            <person name="Li W.L."/>
            <person name="Li J."/>
            <person name="Gao Z.M."/>
            <person name="Takai K."/>
            <person name="Zhang A.Q."/>
            <person name="Stepanauskas R."/>
        </authorList>
    </citation>
    <scope>NUCLEOTIDE SEQUENCE [LARGE SCALE GENOMIC DNA]</scope>
    <source>
        <strain evidence="6 7">L15a</strain>
    </source>
</reference>
<evidence type="ECO:0000256" key="4">
    <source>
        <dbReference type="ARBA" id="ARBA00023136"/>
    </source>
</evidence>